<keyword evidence="3" id="KW-1185">Reference proteome</keyword>
<dbReference type="InterPro" id="IPR046981">
    <property type="entry name" value="G1P_cyt_trans"/>
</dbReference>
<dbReference type="SUPFAM" id="SSF53448">
    <property type="entry name" value="Nucleotide-diphospho-sugar transferases"/>
    <property type="match status" value="1"/>
</dbReference>
<accession>A0ABW9XHX8</accession>
<reference evidence="3" key="1">
    <citation type="submission" date="2020-01" db="EMBL/GenBank/DDBJ databases">
        <title>Sphingomonas sp. strain CSW-10.</title>
        <authorList>
            <person name="Chen W.-M."/>
        </authorList>
    </citation>
    <scope>NUCLEOTIDE SEQUENCE [LARGE SCALE GENOMIC DNA]</scope>
    <source>
        <strain evidence="3">FSY-8</strain>
    </source>
</reference>
<evidence type="ECO:0000313" key="2">
    <source>
        <dbReference type="EMBL" id="NBC38172.1"/>
    </source>
</evidence>
<sequence>MTKAVILAGGLGTRLGEETSVRPKPMVEVGGMPILWHIMKIYAAHGVNDFIVCLGYKGYVIKEFFANYFLHAADVTIDLANNSMEVHEAKSEPWRVTLVDTGANAQTGGRLRAVRRFLTPDEPFCFTYGDGVSDVDVTAQLAFHRAHGRRATIAAVAPPGRFGALEFGIGNDGNEVRSFREKPAGDGGLINGGFFVLDPSVIDLIDGPDTIWEQKPMETLALMGDLVAYRHDGFWQPMDTLRDKQHLEKLWAEGAAPWKVW</sequence>
<gene>
    <name evidence="2" type="primary">rfbF</name>
    <name evidence="2" type="ORF">GTZ99_16600</name>
</gene>
<dbReference type="EMBL" id="JAAAPO010000009">
    <property type="protein sequence ID" value="NBC38172.1"/>
    <property type="molecule type" value="Genomic_DNA"/>
</dbReference>
<dbReference type="CDD" id="cd02524">
    <property type="entry name" value="G1P_cytidylyltransferase"/>
    <property type="match status" value="1"/>
</dbReference>
<keyword evidence="2" id="KW-0808">Transferase</keyword>
<dbReference type="GO" id="GO:0047343">
    <property type="term" value="F:glucose-1-phosphate cytidylyltransferase activity"/>
    <property type="evidence" value="ECO:0007669"/>
    <property type="project" value="UniProtKB-EC"/>
</dbReference>
<dbReference type="EC" id="2.7.7.33" evidence="2"/>
<dbReference type="RefSeq" id="WP_161720928.1">
    <property type="nucleotide sequence ID" value="NZ_JAAAPO010000009.1"/>
</dbReference>
<dbReference type="InterPro" id="IPR029044">
    <property type="entry name" value="Nucleotide-diphossugar_trans"/>
</dbReference>
<evidence type="ECO:0000313" key="3">
    <source>
        <dbReference type="Proteomes" id="UP000753724"/>
    </source>
</evidence>
<dbReference type="Gene3D" id="3.90.550.10">
    <property type="entry name" value="Spore Coat Polysaccharide Biosynthesis Protein SpsA, Chain A"/>
    <property type="match status" value="1"/>
</dbReference>
<proteinExistence type="predicted"/>
<dbReference type="Pfam" id="PF00483">
    <property type="entry name" value="NTP_transferase"/>
    <property type="match status" value="1"/>
</dbReference>
<dbReference type="InterPro" id="IPR013446">
    <property type="entry name" value="G1P_cyt_trans-like"/>
</dbReference>
<keyword evidence="2" id="KW-0548">Nucleotidyltransferase</keyword>
<dbReference type="Proteomes" id="UP000753724">
    <property type="component" value="Unassembled WGS sequence"/>
</dbReference>
<protein>
    <submittedName>
        <fullName evidence="2">Glucose-1-phosphate cytidylyltransferase</fullName>
        <ecNumber evidence="2">2.7.7.33</ecNumber>
    </submittedName>
</protein>
<feature type="domain" description="Nucleotidyl transferase" evidence="1">
    <location>
        <begin position="3"/>
        <end position="205"/>
    </location>
</feature>
<dbReference type="InterPro" id="IPR005835">
    <property type="entry name" value="NTP_transferase_dom"/>
</dbReference>
<dbReference type="NCBIfam" id="TIGR02623">
    <property type="entry name" value="G1P_cyt_trans"/>
    <property type="match status" value="1"/>
</dbReference>
<comment type="caution">
    <text evidence="2">The sequence shown here is derived from an EMBL/GenBank/DDBJ whole genome shotgun (WGS) entry which is preliminary data.</text>
</comment>
<dbReference type="PANTHER" id="PTHR47183:SF1">
    <property type="entry name" value="GLUCOSE-1-PHOSPHATE CYTIDYLYLTRANSFERASE"/>
    <property type="match status" value="1"/>
</dbReference>
<name>A0ABW9XHX8_9SPHN</name>
<dbReference type="PANTHER" id="PTHR47183">
    <property type="entry name" value="GLUCOSE-1-PHOSPHATE CYTIDYLYLTRANSFERASE-RELATED"/>
    <property type="match status" value="1"/>
</dbReference>
<organism evidence="2 3">
    <name type="scientific">Novosphingobium ovatum</name>
    <dbReference type="NCBI Taxonomy" id="1908523"/>
    <lineage>
        <taxon>Bacteria</taxon>
        <taxon>Pseudomonadati</taxon>
        <taxon>Pseudomonadota</taxon>
        <taxon>Alphaproteobacteria</taxon>
        <taxon>Sphingomonadales</taxon>
        <taxon>Sphingomonadaceae</taxon>
        <taxon>Novosphingobium</taxon>
    </lineage>
</organism>
<evidence type="ECO:0000259" key="1">
    <source>
        <dbReference type="Pfam" id="PF00483"/>
    </source>
</evidence>